<feature type="region of interest" description="Disordered" evidence="1">
    <location>
        <begin position="89"/>
        <end position="114"/>
    </location>
</feature>
<evidence type="ECO:0000313" key="5">
    <source>
        <dbReference type="RefSeq" id="XP_022111357.1"/>
    </source>
</evidence>
<dbReference type="CDD" id="cd17039">
    <property type="entry name" value="Ubl_ubiquitin_like"/>
    <property type="match status" value="4"/>
</dbReference>
<dbReference type="PROSITE" id="PS50209">
    <property type="entry name" value="CARD"/>
    <property type="match status" value="1"/>
</dbReference>
<dbReference type="OMA" id="AKTRIYK"/>
<dbReference type="Pfam" id="PF00240">
    <property type="entry name" value="ubiquitin"/>
    <property type="match status" value="4"/>
</dbReference>
<protein>
    <submittedName>
        <fullName evidence="5">Trichohyalin-like</fullName>
    </submittedName>
</protein>
<dbReference type="RefSeq" id="XP_022111357.1">
    <property type="nucleotide sequence ID" value="XM_022255665.1"/>
</dbReference>
<dbReference type="SUPFAM" id="SSF54236">
    <property type="entry name" value="Ubiquitin-like"/>
    <property type="match status" value="4"/>
</dbReference>
<dbReference type="SUPFAM" id="SSF47986">
    <property type="entry name" value="DEATH domain"/>
    <property type="match status" value="1"/>
</dbReference>
<evidence type="ECO:0000313" key="4">
    <source>
        <dbReference type="Proteomes" id="UP000694845"/>
    </source>
</evidence>
<dbReference type="AlphaFoldDB" id="A0A8B8A1X0"/>
<organism evidence="4 5">
    <name type="scientific">Acanthaster planci</name>
    <name type="common">Crown-of-thorns starfish</name>
    <dbReference type="NCBI Taxonomy" id="133434"/>
    <lineage>
        <taxon>Eukaryota</taxon>
        <taxon>Metazoa</taxon>
        <taxon>Echinodermata</taxon>
        <taxon>Eleutherozoa</taxon>
        <taxon>Asterozoa</taxon>
        <taxon>Asteroidea</taxon>
        <taxon>Valvatacea</taxon>
        <taxon>Valvatida</taxon>
        <taxon>Acanthasteridae</taxon>
        <taxon>Acanthaster</taxon>
    </lineage>
</organism>
<feature type="region of interest" description="Disordered" evidence="1">
    <location>
        <begin position="223"/>
        <end position="267"/>
    </location>
</feature>
<dbReference type="GO" id="GO:0042981">
    <property type="term" value="P:regulation of apoptotic process"/>
    <property type="evidence" value="ECO:0007669"/>
    <property type="project" value="InterPro"/>
</dbReference>
<dbReference type="CDD" id="cd01671">
    <property type="entry name" value="CARD"/>
    <property type="match status" value="1"/>
</dbReference>
<feature type="domain" description="Ubiquitin-like" evidence="2">
    <location>
        <begin position="755"/>
        <end position="816"/>
    </location>
</feature>
<dbReference type="OrthoDB" id="1885901at2759"/>
<feature type="domain" description="Ubiquitin-like" evidence="2">
    <location>
        <begin position="843"/>
        <end position="914"/>
    </location>
</feature>
<feature type="compositionally biased region" description="Low complexity" evidence="1">
    <location>
        <begin position="237"/>
        <end position="256"/>
    </location>
</feature>
<dbReference type="InterPro" id="IPR050158">
    <property type="entry name" value="Ubiquitin_ubiquitin-like"/>
</dbReference>
<feature type="region of interest" description="Disordered" evidence="1">
    <location>
        <begin position="383"/>
        <end position="426"/>
    </location>
</feature>
<dbReference type="PANTHER" id="PTHR10666">
    <property type="entry name" value="UBIQUITIN"/>
    <property type="match status" value="1"/>
</dbReference>
<evidence type="ECO:0000256" key="1">
    <source>
        <dbReference type="SAM" id="MobiDB-lite"/>
    </source>
</evidence>
<feature type="region of interest" description="Disordered" evidence="1">
    <location>
        <begin position="542"/>
        <end position="562"/>
    </location>
</feature>
<dbReference type="InterPro" id="IPR000626">
    <property type="entry name" value="Ubiquitin-like_dom"/>
</dbReference>
<feature type="compositionally biased region" description="Acidic residues" evidence="1">
    <location>
        <begin position="716"/>
        <end position="725"/>
    </location>
</feature>
<dbReference type="GeneID" id="110990590"/>
<dbReference type="Proteomes" id="UP000694845">
    <property type="component" value="Unplaced"/>
</dbReference>
<dbReference type="KEGG" id="aplc:110990590"/>
<dbReference type="PRINTS" id="PR00348">
    <property type="entry name" value="UBIQUITIN"/>
</dbReference>
<keyword evidence="4" id="KW-1185">Reference proteome</keyword>
<feature type="compositionally biased region" description="Basic and acidic residues" evidence="1">
    <location>
        <begin position="383"/>
        <end position="394"/>
    </location>
</feature>
<proteinExistence type="predicted"/>
<feature type="domain" description="CARD" evidence="3">
    <location>
        <begin position="1"/>
        <end position="91"/>
    </location>
</feature>
<feature type="region of interest" description="Disordered" evidence="1">
    <location>
        <begin position="712"/>
        <end position="741"/>
    </location>
</feature>
<evidence type="ECO:0000259" key="2">
    <source>
        <dbReference type="PROSITE" id="PS50053"/>
    </source>
</evidence>
<sequence length="1100" mass="125666">MDRSTRRKLLESFKEEVGQTVDAEKVARELYERGSISEEIRDLILKQRTNKDKANKLMDVMKISKTSNYEAFCETLREQGHDKLAQQLLKPEERPSAGPKRKTKTTGDIKRKPSSARADSYADVFKSCRNCFISDVAADPTRLVKHLEAGGTGKRMILSSATKRQVELEPEAEAKAQILFEAILPQINEYGPFFELVQILREPFQHLSNQLWEQLKNIVVPPHKSSTSVGRSKHSAGSQHSSLPGSPGSLRGSPQSAGVGPSNDVMKSLTNLQSDLTESQSDSLKQSLQLERCIQATAEANNAIKKLKIQLRLSEEERDAAVSQAEAARQQAAEARQLLETGLAEAEAERKKLEDQQRKWEGQIRRRMSILEQKETYLASKEAELRRREEEQKQRNQLQRRQQDSLEKRGFDAARRGERQDMRSAEYHVRQERMKERENNLEMNESQISEREEEVARKEGALKKKEIDLRRREMETIRLEEQIKLMQASQRKTAAQLKQKEQSVAQAEEDVKIIGENLNQREEKLREKEKRLNVKMLQVKEQEEDLHQQKRSIDKKEKQVQDAETELREWGTELENKSQEMSNMKSEADIKEEELNQREEEIMIKKKELDSLQDVLDHRLQAQERMERALRMIEVEQIRRDKEILNREAEYFHLSYPSQKKIEEIADRLEELDKKDGELKKREELLSWIEVEQQRREVELKKQMLLAERARREAEVAGDEAGDDNDGQRIEAESVPPSEVSLQLDADPEPEIFGYEVVLKGARYAKRGSKASFEMKVAGLQTVGAFKNILETEEGIPASWQSLLLNGQQLDDSMTLPSSSSPGGLQKIELRLSAPQVKERDVLKLRVRSCNGPTHTIEFSQEDTVALAKTRIYKYTGTPPHQQLLAYKEVLLENHAPLQLYSIRKNATLDLRLRFTVIAQLSSNQQLAITADEVNTIANIKANIFEKTKLPLDNMKISYRGKQLEDHRTLAHYNIEEGTILLVSCSLVIKMHATNTDIGLDVEPGATVQQLKQLLARRKNLSADRMYIVCGDQILNDDQDVTEVVRNGKELGMHVGNVLVMSSSGQIVHSDTEAQQGGDQTDRSLDLSVSGSLNFAQTAR</sequence>
<dbReference type="SMART" id="SM00213">
    <property type="entry name" value="UBQ"/>
    <property type="match status" value="4"/>
</dbReference>
<feature type="domain" description="Ubiquitin-like" evidence="2">
    <location>
        <begin position="985"/>
        <end position="1043"/>
    </location>
</feature>
<evidence type="ECO:0000259" key="3">
    <source>
        <dbReference type="PROSITE" id="PS50209"/>
    </source>
</evidence>
<dbReference type="PROSITE" id="PS50053">
    <property type="entry name" value="UBIQUITIN_2"/>
    <property type="match status" value="4"/>
</dbReference>
<dbReference type="Pfam" id="PF00619">
    <property type="entry name" value="CARD"/>
    <property type="match status" value="1"/>
</dbReference>
<reference evidence="5" key="1">
    <citation type="submission" date="2025-08" db="UniProtKB">
        <authorList>
            <consortium name="RefSeq"/>
        </authorList>
    </citation>
    <scope>IDENTIFICATION</scope>
</reference>
<feature type="domain" description="Ubiquitin-like" evidence="2">
    <location>
        <begin position="911"/>
        <end position="983"/>
    </location>
</feature>
<gene>
    <name evidence="5" type="primary">LOC110990590</name>
</gene>
<accession>A0A8B8A1X0</accession>
<dbReference type="InterPro" id="IPR001315">
    <property type="entry name" value="CARD"/>
</dbReference>
<dbReference type="Gene3D" id="1.10.533.10">
    <property type="entry name" value="Death Domain, Fas"/>
    <property type="match status" value="1"/>
</dbReference>
<dbReference type="InterPro" id="IPR029071">
    <property type="entry name" value="Ubiquitin-like_domsf"/>
</dbReference>
<dbReference type="Gene3D" id="3.10.20.90">
    <property type="entry name" value="Phosphatidylinositol 3-kinase Catalytic Subunit, Chain A, domain 1"/>
    <property type="match status" value="4"/>
</dbReference>
<dbReference type="InterPro" id="IPR011029">
    <property type="entry name" value="DEATH-like_dom_sf"/>
</dbReference>
<feature type="compositionally biased region" description="Basic and acidic residues" evidence="1">
    <location>
        <begin position="401"/>
        <end position="426"/>
    </location>
</feature>
<dbReference type="InterPro" id="IPR019956">
    <property type="entry name" value="Ubiquitin_dom"/>
</dbReference>
<name>A0A8B8A1X0_ACAPL</name>